<evidence type="ECO:0000313" key="1">
    <source>
        <dbReference type="EMBL" id="MBA0084830.1"/>
    </source>
</evidence>
<organism evidence="1 2">
    <name type="scientific">Candidatus Acidiferrum panamense</name>
    <dbReference type="NCBI Taxonomy" id="2741543"/>
    <lineage>
        <taxon>Bacteria</taxon>
        <taxon>Pseudomonadati</taxon>
        <taxon>Acidobacteriota</taxon>
        <taxon>Terriglobia</taxon>
        <taxon>Candidatus Acidiferrales</taxon>
        <taxon>Candidatus Acidiferrum</taxon>
    </lineage>
</organism>
<accession>A0A7V8NNX3</accession>
<reference evidence="1" key="1">
    <citation type="submission" date="2020-06" db="EMBL/GenBank/DDBJ databases">
        <title>Legume-microbial interactions unlock mineral nutrients during tropical forest succession.</title>
        <authorList>
            <person name="Epihov D.Z."/>
        </authorList>
    </citation>
    <scope>NUCLEOTIDE SEQUENCE [LARGE SCALE GENOMIC DNA]</scope>
    <source>
        <strain evidence="1">Pan2503</strain>
    </source>
</reference>
<dbReference type="EMBL" id="JACDQQ010000729">
    <property type="protein sequence ID" value="MBA0084830.1"/>
    <property type="molecule type" value="Genomic_DNA"/>
</dbReference>
<gene>
    <name evidence="1" type="ORF">HRJ53_07535</name>
</gene>
<evidence type="ECO:0000313" key="2">
    <source>
        <dbReference type="Proteomes" id="UP000567293"/>
    </source>
</evidence>
<protein>
    <submittedName>
        <fullName evidence="1">Uncharacterized protein</fullName>
    </submittedName>
</protein>
<dbReference type="AlphaFoldDB" id="A0A7V8NNX3"/>
<keyword evidence="2" id="KW-1185">Reference proteome</keyword>
<name>A0A7V8NNX3_9BACT</name>
<sequence>MSIKTLKDAGSYVQKYTSRAGAAVQDYANGVAGASGQATAAASAADKWQQSVSAPAAKTAFVSNITAAGDAAWKAGVAAKGTARYAPGVQTGGPKWAARVSKFFAALKGLSLPPRGLRGSAANAQISAMVQSALHAAKTGGAPGA</sequence>
<dbReference type="Proteomes" id="UP000567293">
    <property type="component" value="Unassembled WGS sequence"/>
</dbReference>
<proteinExistence type="predicted"/>
<comment type="caution">
    <text evidence="1">The sequence shown here is derived from an EMBL/GenBank/DDBJ whole genome shotgun (WGS) entry which is preliminary data.</text>
</comment>